<reference evidence="3" key="1">
    <citation type="submission" date="2020-06" db="EMBL/GenBank/DDBJ databases">
        <authorList>
            <person name="Li T."/>
            <person name="Hu X."/>
            <person name="Zhang T."/>
            <person name="Song X."/>
            <person name="Zhang H."/>
            <person name="Dai N."/>
            <person name="Sheng W."/>
            <person name="Hou X."/>
            <person name="Wei L."/>
        </authorList>
    </citation>
    <scope>NUCLEOTIDE SEQUENCE</scope>
    <source>
        <strain evidence="3">KEN1</strain>
        <tissue evidence="3">Leaf</tissue>
    </source>
</reference>
<feature type="domain" description="Reverse transcriptase" evidence="2">
    <location>
        <begin position="1"/>
        <end position="179"/>
    </location>
</feature>
<dbReference type="InterPro" id="IPR043502">
    <property type="entry name" value="DNA/RNA_pol_sf"/>
</dbReference>
<dbReference type="Pfam" id="PF00078">
    <property type="entry name" value="RVT_1"/>
    <property type="match status" value="1"/>
</dbReference>
<dbReference type="PANTHER" id="PTHR33116">
    <property type="entry name" value="REVERSE TRANSCRIPTASE ZINC-BINDING DOMAIN-CONTAINING PROTEIN-RELATED-RELATED"/>
    <property type="match status" value="1"/>
</dbReference>
<evidence type="ECO:0000313" key="3">
    <source>
        <dbReference type="EMBL" id="KAL0453607.1"/>
    </source>
</evidence>
<gene>
    <name evidence="3" type="ORF">Slati_1338800</name>
</gene>
<dbReference type="PROSITE" id="PS50878">
    <property type="entry name" value="RT_POL"/>
    <property type="match status" value="1"/>
</dbReference>
<dbReference type="AlphaFoldDB" id="A0AAW2XHZ1"/>
<dbReference type="SUPFAM" id="SSF56672">
    <property type="entry name" value="DNA/RNA polymerases"/>
    <property type="match status" value="1"/>
</dbReference>
<accession>A0AAW2XHZ1</accession>
<keyword evidence="1" id="KW-0812">Transmembrane</keyword>
<comment type="caution">
    <text evidence="3">The sequence shown here is derived from an EMBL/GenBank/DDBJ whole genome shotgun (WGS) entry which is preliminary data.</text>
</comment>
<name>A0AAW2XHZ1_9LAMI</name>
<dbReference type="PANTHER" id="PTHR33116:SF86">
    <property type="entry name" value="REVERSE TRANSCRIPTASE DOMAIN-CONTAINING PROTEIN"/>
    <property type="match status" value="1"/>
</dbReference>
<dbReference type="EMBL" id="JACGWN010000004">
    <property type="protein sequence ID" value="KAL0453607.1"/>
    <property type="molecule type" value="Genomic_DNA"/>
</dbReference>
<keyword evidence="1" id="KW-1133">Transmembrane helix</keyword>
<proteinExistence type="predicted"/>
<dbReference type="InterPro" id="IPR000477">
    <property type="entry name" value="RT_dom"/>
</dbReference>
<evidence type="ECO:0000256" key="1">
    <source>
        <dbReference type="SAM" id="Phobius"/>
    </source>
</evidence>
<sequence length="196" mass="21767">MSKAYNRVEWPFLESMLFRLSFQSRLVSLIMLLVSTVSFSFILSGEEFGRVVPQRGLRQGDPLSPYLFLFCSEALSGLFMEAERSSSIRGVKIARNAPCISHLLFADDTLIFCEASLGAMQVVSNLLTKYEAASGQKVNLEKSSMVLSRNVNATDKDSLANALRVGVIEKHDKYLGLPAMGGRSKKEMFNGIRDKI</sequence>
<keyword evidence="1" id="KW-0472">Membrane</keyword>
<reference evidence="3" key="2">
    <citation type="journal article" date="2024" name="Plant">
        <title>Genomic evolution and insights into agronomic trait innovations of Sesamum species.</title>
        <authorList>
            <person name="Miao H."/>
            <person name="Wang L."/>
            <person name="Qu L."/>
            <person name="Liu H."/>
            <person name="Sun Y."/>
            <person name="Le M."/>
            <person name="Wang Q."/>
            <person name="Wei S."/>
            <person name="Zheng Y."/>
            <person name="Lin W."/>
            <person name="Duan Y."/>
            <person name="Cao H."/>
            <person name="Xiong S."/>
            <person name="Wang X."/>
            <person name="Wei L."/>
            <person name="Li C."/>
            <person name="Ma Q."/>
            <person name="Ju M."/>
            <person name="Zhao R."/>
            <person name="Li G."/>
            <person name="Mu C."/>
            <person name="Tian Q."/>
            <person name="Mei H."/>
            <person name="Zhang T."/>
            <person name="Gao T."/>
            <person name="Zhang H."/>
        </authorList>
    </citation>
    <scope>NUCLEOTIDE SEQUENCE</scope>
    <source>
        <strain evidence="3">KEN1</strain>
    </source>
</reference>
<feature type="transmembrane region" description="Helical" evidence="1">
    <location>
        <begin position="26"/>
        <end position="43"/>
    </location>
</feature>
<organism evidence="3">
    <name type="scientific">Sesamum latifolium</name>
    <dbReference type="NCBI Taxonomy" id="2727402"/>
    <lineage>
        <taxon>Eukaryota</taxon>
        <taxon>Viridiplantae</taxon>
        <taxon>Streptophyta</taxon>
        <taxon>Embryophyta</taxon>
        <taxon>Tracheophyta</taxon>
        <taxon>Spermatophyta</taxon>
        <taxon>Magnoliopsida</taxon>
        <taxon>eudicotyledons</taxon>
        <taxon>Gunneridae</taxon>
        <taxon>Pentapetalae</taxon>
        <taxon>asterids</taxon>
        <taxon>lamiids</taxon>
        <taxon>Lamiales</taxon>
        <taxon>Pedaliaceae</taxon>
        <taxon>Sesamum</taxon>
    </lineage>
</organism>
<protein>
    <submittedName>
        <fullName evidence="3">Mitochondrial protein</fullName>
    </submittedName>
</protein>
<evidence type="ECO:0000259" key="2">
    <source>
        <dbReference type="PROSITE" id="PS50878"/>
    </source>
</evidence>